<evidence type="ECO:0000256" key="3">
    <source>
        <dbReference type="ARBA" id="ARBA00022723"/>
    </source>
</evidence>
<evidence type="ECO:0000256" key="1">
    <source>
        <dbReference type="ARBA" id="ARBA00004123"/>
    </source>
</evidence>
<dbReference type="EMBL" id="JAUHHV010000002">
    <property type="protein sequence ID" value="KAK1432618.1"/>
    <property type="molecule type" value="Genomic_DNA"/>
</dbReference>
<dbReference type="SUPFAM" id="SSF53098">
    <property type="entry name" value="Ribonuclease H-like"/>
    <property type="match status" value="1"/>
</dbReference>
<accession>A0AAD8P411</accession>
<sequence length="368" mass="42636">MDSTQDSTQEDDTYVDETPFAQHDKDSNSGNVKQSCKRKQETGVEGSQGKAQKAGGRAKCWKYYDTIFLEEDDGVKRKYGKCKFCEQPIKADPTRNDVDKHLREWGVHLQFCVIAGAMREKYDKYWGSYDKLNDFMYFAVLMDPTMKSDFLEHCFTKMVMYEITKENPMSPKTIKEKASGMVVNVVNRLHVLFKTYKERFDRVEYNSASQESHNEEVVECDGGNDFLAEYLNVEESNSAATETELKRYLQEPRDTFTKRFDILMWWKQNAIRYPIISRMARDILAIQISTVASESAFSTSGRVLTEYRTRLSEKIVEALICTQDWVRKSRKPIVDDIDDILKDDDIAMEIEDALSKQNERGKGITHSD</sequence>
<keyword evidence="4 8" id="KW-0863">Zinc-finger</keyword>
<evidence type="ECO:0000256" key="5">
    <source>
        <dbReference type="ARBA" id="ARBA00022833"/>
    </source>
</evidence>
<evidence type="ECO:0000313" key="12">
    <source>
        <dbReference type="Proteomes" id="UP001229421"/>
    </source>
</evidence>
<keyword evidence="6" id="KW-0238">DNA-binding</keyword>
<organism evidence="11 12">
    <name type="scientific">Tagetes erecta</name>
    <name type="common">African marigold</name>
    <dbReference type="NCBI Taxonomy" id="13708"/>
    <lineage>
        <taxon>Eukaryota</taxon>
        <taxon>Viridiplantae</taxon>
        <taxon>Streptophyta</taxon>
        <taxon>Embryophyta</taxon>
        <taxon>Tracheophyta</taxon>
        <taxon>Spermatophyta</taxon>
        <taxon>Magnoliopsida</taxon>
        <taxon>eudicotyledons</taxon>
        <taxon>Gunneridae</taxon>
        <taxon>Pentapetalae</taxon>
        <taxon>asterids</taxon>
        <taxon>campanulids</taxon>
        <taxon>Asterales</taxon>
        <taxon>Asteraceae</taxon>
        <taxon>Asteroideae</taxon>
        <taxon>Heliantheae alliance</taxon>
        <taxon>Tageteae</taxon>
        <taxon>Tagetes</taxon>
    </lineage>
</organism>
<dbReference type="GO" id="GO:0046983">
    <property type="term" value="F:protein dimerization activity"/>
    <property type="evidence" value="ECO:0007669"/>
    <property type="project" value="InterPro"/>
</dbReference>
<reference evidence="11" key="1">
    <citation type="journal article" date="2023" name="bioRxiv">
        <title>Improved chromosome-level genome assembly for marigold (Tagetes erecta).</title>
        <authorList>
            <person name="Jiang F."/>
            <person name="Yuan L."/>
            <person name="Wang S."/>
            <person name="Wang H."/>
            <person name="Xu D."/>
            <person name="Wang A."/>
            <person name="Fan W."/>
        </authorList>
    </citation>
    <scope>NUCLEOTIDE SEQUENCE</scope>
    <source>
        <strain evidence="11">WSJ</strain>
        <tissue evidence="11">Leaf</tissue>
    </source>
</reference>
<gene>
    <name evidence="11" type="ORF">QVD17_09516</name>
</gene>
<evidence type="ECO:0000259" key="10">
    <source>
        <dbReference type="PROSITE" id="PS50808"/>
    </source>
</evidence>
<dbReference type="InterPro" id="IPR012337">
    <property type="entry name" value="RNaseH-like_sf"/>
</dbReference>
<comment type="subcellular location">
    <subcellularLocation>
        <location evidence="1">Nucleus</location>
    </subcellularLocation>
</comment>
<keyword evidence="3" id="KW-0479">Metal-binding</keyword>
<dbReference type="PANTHER" id="PTHR23272">
    <property type="entry name" value="BED FINGER-RELATED"/>
    <property type="match status" value="1"/>
</dbReference>
<comment type="caution">
    <text evidence="11">The sequence shown here is derived from an EMBL/GenBank/DDBJ whole genome shotgun (WGS) entry which is preliminary data.</text>
</comment>
<evidence type="ECO:0000256" key="8">
    <source>
        <dbReference type="PROSITE-ProRule" id="PRU00027"/>
    </source>
</evidence>
<dbReference type="Pfam" id="PF14372">
    <property type="entry name" value="hAT-like_RNase-H"/>
    <property type="match status" value="1"/>
</dbReference>
<dbReference type="InterPro" id="IPR008906">
    <property type="entry name" value="HATC_C_dom"/>
</dbReference>
<evidence type="ECO:0000313" key="11">
    <source>
        <dbReference type="EMBL" id="KAK1432618.1"/>
    </source>
</evidence>
<evidence type="ECO:0000256" key="9">
    <source>
        <dbReference type="SAM" id="MobiDB-lite"/>
    </source>
</evidence>
<dbReference type="PANTHER" id="PTHR23272:SF190">
    <property type="entry name" value="ZINC FINGER, BED-TYPE-RELATED"/>
    <property type="match status" value="1"/>
</dbReference>
<feature type="region of interest" description="Disordered" evidence="9">
    <location>
        <begin position="1"/>
        <end position="50"/>
    </location>
</feature>
<dbReference type="AlphaFoldDB" id="A0AAD8P411"/>
<feature type="domain" description="BED-type" evidence="10">
    <location>
        <begin position="55"/>
        <end position="108"/>
    </location>
</feature>
<evidence type="ECO:0000256" key="4">
    <source>
        <dbReference type="ARBA" id="ARBA00022771"/>
    </source>
</evidence>
<keyword evidence="12" id="KW-1185">Reference proteome</keyword>
<dbReference type="PROSITE" id="PS50808">
    <property type="entry name" value="ZF_BED"/>
    <property type="match status" value="1"/>
</dbReference>
<name>A0AAD8P411_TARER</name>
<evidence type="ECO:0000256" key="6">
    <source>
        <dbReference type="ARBA" id="ARBA00023125"/>
    </source>
</evidence>
<protein>
    <recommendedName>
        <fullName evidence="10">BED-type domain-containing protein</fullName>
    </recommendedName>
</protein>
<comment type="subunit">
    <text evidence="2">Homodimer.</text>
</comment>
<keyword evidence="7" id="KW-0539">Nucleus</keyword>
<dbReference type="GO" id="GO:0008270">
    <property type="term" value="F:zinc ion binding"/>
    <property type="evidence" value="ECO:0007669"/>
    <property type="project" value="UniProtKB-KW"/>
</dbReference>
<dbReference type="Proteomes" id="UP001229421">
    <property type="component" value="Unassembled WGS sequence"/>
</dbReference>
<proteinExistence type="predicted"/>
<dbReference type="Pfam" id="PF05699">
    <property type="entry name" value="Dimer_Tnp_hAT"/>
    <property type="match status" value="1"/>
</dbReference>
<dbReference type="InterPro" id="IPR025525">
    <property type="entry name" value="hAT-like_transposase_RNase-H"/>
</dbReference>
<evidence type="ECO:0000256" key="2">
    <source>
        <dbReference type="ARBA" id="ARBA00011738"/>
    </source>
</evidence>
<keyword evidence="5" id="KW-0862">Zinc</keyword>
<dbReference type="GO" id="GO:0003677">
    <property type="term" value="F:DNA binding"/>
    <property type="evidence" value="ECO:0007669"/>
    <property type="project" value="UniProtKB-KW"/>
</dbReference>
<dbReference type="GO" id="GO:0005634">
    <property type="term" value="C:nucleus"/>
    <property type="evidence" value="ECO:0007669"/>
    <property type="project" value="UniProtKB-SubCell"/>
</dbReference>
<dbReference type="InterPro" id="IPR003656">
    <property type="entry name" value="Znf_BED"/>
</dbReference>
<evidence type="ECO:0000256" key="7">
    <source>
        <dbReference type="ARBA" id="ARBA00023242"/>
    </source>
</evidence>